<keyword evidence="4" id="KW-1185">Reference proteome</keyword>
<dbReference type="AlphaFoldDB" id="A0A0N4YQ04"/>
<feature type="signal peptide" evidence="1">
    <location>
        <begin position="1"/>
        <end position="15"/>
    </location>
</feature>
<dbReference type="InterPro" id="IPR042307">
    <property type="entry name" value="Reeler_sf"/>
</dbReference>
<feature type="domain" description="Reelin" evidence="2">
    <location>
        <begin position="10"/>
        <end position="179"/>
    </location>
</feature>
<reference evidence="3 4" key="2">
    <citation type="submission" date="2018-11" db="EMBL/GenBank/DDBJ databases">
        <authorList>
            <consortium name="Pathogen Informatics"/>
        </authorList>
    </citation>
    <scope>NUCLEOTIDE SEQUENCE [LARGE SCALE GENOMIC DNA]</scope>
</reference>
<dbReference type="GO" id="GO:0007155">
    <property type="term" value="P:cell adhesion"/>
    <property type="evidence" value="ECO:0007669"/>
    <property type="project" value="TreeGrafter"/>
</dbReference>
<dbReference type="WBParaSite" id="NBR_0001932501-mRNA-1">
    <property type="protein sequence ID" value="NBR_0001932501-mRNA-1"/>
    <property type="gene ID" value="NBR_0001932501"/>
</dbReference>
<dbReference type="Gene3D" id="2.60.40.4060">
    <property type="entry name" value="Reeler domain"/>
    <property type="match status" value="1"/>
</dbReference>
<dbReference type="EMBL" id="UYSL01024084">
    <property type="protein sequence ID" value="VDL83058.1"/>
    <property type="molecule type" value="Genomic_DNA"/>
</dbReference>
<protein>
    <submittedName>
        <fullName evidence="5">Reelin domain-containing protein</fullName>
    </submittedName>
</protein>
<dbReference type="Proteomes" id="UP000271162">
    <property type="component" value="Unassembled WGS sequence"/>
</dbReference>
<keyword evidence="1" id="KW-0732">Signal</keyword>
<feature type="chain" id="PRO_5043125875" evidence="1">
    <location>
        <begin position="16"/>
        <end position="188"/>
    </location>
</feature>
<evidence type="ECO:0000256" key="1">
    <source>
        <dbReference type="SAM" id="SignalP"/>
    </source>
</evidence>
<dbReference type="OMA" id="RRPHEAK"/>
<dbReference type="STRING" id="27835.A0A0N4YQ04"/>
<evidence type="ECO:0000313" key="4">
    <source>
        <dbReference type="Proteomes" id="UP000271162"/>
    </source>
</evidence>
<dbReference type="InterPro" id="IPR002861">
    <property type="entry name" value="Reeler_dom"/>
</dbReference>
<dbReference type="CDD" id="cd08544">
    <property type="entry name" value="Reeler"/>
    <property type="match status" value="1"/>
</dbReference>
<name>A0A0N4YQ04_NIPBR</name>
<dbReference type="Pfam" id="PF02014">
    <property type="entry name" value="Reeler"/>
    <property type="match status" value="1"/>
</dbReference>
<dbReference type="PANTHER" id="PTHR11311">
    <property type="entry name" value="SPONDIN"/>
    <property type="match status" value="1"/>
</dbReference>
<evidence type="ECO:0000313" key="5">
    <source>
        <dbReference type="WBParaSite" id="NBR_0001932501-mRNA-1"/>
    </source>
</evidence>
<dbReference type="PROSITE" id="PS51019">
    <property type="entry name" value="REELIN"/>
    <property type="match status" value="1"/>
</dbReference>
<organism evidence="5">
    <name type="scientific">Nippostrongylus brasiliensis</name>
    <name type="common">Rat hookworm</name>
    <dbReference type="NCBI Taxonomy" id="27835"/>
    <lineage>
        <taxon>Eukaryota</taxon>
        <taxon>Metazoa</taxon>
        <taxon>Ecdysozoa</taxon>
        <taxon>Nematoda</taxon>
        <taxon>Chromadorea</taxon>
        <taxon>Rhabditida</taxon>
        <taxon>Rhabditina</taxon>
        <taxon>Rhabditomorpha</taxon>
        <taxon>Strongyloidea</taxon>
        <taxon>Heligmosomidae</taxon>
        <taxon>Nippostrongylus</taxon>
    </lineage>
</organism>
<reference evidence="5" key="1">
    <citation type="submission" date="2017-02" db="UniProtKB">
        <authorList>
            <consortium name="WormBaseParasite"/>
        </authorList>
    </citation>
    <scope>IDENTIFICATION</scope>
</reference>
<accession>A0A0N4YQ04</accession>
<evidence type="ECO:0000259" key="2">
    <source>
        <dbReference type="PROSITE" id="PS51019"/>
    </source>
</evidence>
<proteinExistence type="predicted"/>
<evidence type="ECO:0000313" key="3">
    <source>
        <dbReference type="EMBL" id="VDL83058.1"/>
    </source>
</evidence>
<dbReference type="PANTHER" id="PTHR11311:SF16">
    <property type="entry name" value="SPONDIN-1"/>
    <property type="match status" value="1"/>
</dbReference>
<gene>
    <name evidence="3" type="ORF">NBR_LOCUS19326</name>
</gene>
<dbReference type="GO" id="GO:0031012">
    <property type="term" value="C:extracellular matrix"/>
    <property type="evidence" value="ECO:0007669"/>
    <property type="project" value="TreeGrafter"/>
</dbReference>
<sequence length="188" mass="20851">MRLLLLLLGALAVQAVKECKIRPYEAKGPSRQGDNGYSIEIEAANEKSDNGSTGFVPGETYKVVIRSYRTKFIVRTFRGFVLGALFEENEKAAGKFEVIHGKGDARTAPGCRRAGVSHSHLRPKTFVETIWKAPDVSAGCVIFRASVIESKYVWFSEAGQLTRRFCVKGNIFIKFFLLKVSLILATDT</sequence>
<dbReference type="InterPro" id="IPR051418">
    <property type="entry name" value="Spondin/Thrombospondin_T1"/>
</dbReference>